<evidence type="ECO:0000313" key="2">
    <source>
        <dbReference type="Proteomes" id="UP001147733"/>
    </source>
</evidence>
<keyword evidence="2" id="KW-1185">Reference proteome</keyword>
<evidence type="ECO:0000313" key="1">
    <source>
        <dbReference type="EMBL" id="KAJ5240539.1"/>
    </source>
</evidence>
<protein>
    <submittedName>
        <fullName evidence="1">Uncharacterized protein</fullName>
    </submittedName>
</protein>
<name>A0A9W9P9W1_PENCI</name>
<reference evidence="1" key="2">
    <citation type="journal article" date="2023" name="IMA Fungus">
        <title>Comparative genomic study of the Penicillium genus elucidates a diverse pangenome and 15 lateral gene transfer events.</title>
        <authorList>
            <person name="Petersen C."/>
            <person name="Sorensen T."/>
            <person name="Nielsen M.R."/>
            <person name="Sondergaard T.E."/>
            <person name="Sorensen J.L."/>
            <person name="Fitzpatrick D.A."/>
            <person name="Frisvad J.C."/>
            <person name="Nielsen K.L."/>
        </authorList>
    </citation>
    <scope>NUCLEOTIDE SEQUENCE</scope>
    <source>
        <strain evidence="1">IBT 23319</strain>
    </source>
</reference>
<dbReference type="EMBL" id="JAPQKT010000002">
    <property type="protein sequence ID" value="KAJ5240539.1"/>
    <property type="molecule type" value="Genomic_DNA"/>
</dbReference>
<reference evidence="1" key="1">
    <citation type="submission" date="2022-11" db="EMBL/GenBank/DDBJ databases">
        <authorList>
            <person name="Petersen C."/>
        </authorList>
    </citation>
    <scope>NUCLEOTIDE SEQUENCE</scope>
    <source>
        <strain evidence="1">IBT 23319</strain>
    </source>
</reference>
<accession>A0A9W9P9W1</accession>
<comment type="caution">
    <text evidence="1">The sequence shown here is derived from an EMBL/GenBank/DDBJ whole genome shotgun (WGS) entry which is preliminary data.</text>
</comment>
<dbReference type="RefSeq" id="XP_056503544.1">
    <property type="nucleotide sequence ID" value="XM_056641050.1"/>
</dbReference>
<dbReference type="GeneID" id="81380217"/>
<organism evidence="1 2">
    <name type="scientific">Penicillium citrinum</name>
    <dbReference type="NCBI Taxonomy" id="5077"/>
    <lineage>
        <taxon>Eukaryota</taxon>
        <taxon>Fungi</taxon>
        <taxon>Dikarya</taxon>
        <taxon>Ascomycota</taxon>
        <taxon>Pezizomycotina</taxon>
        <taxon>Eurotiomycetes</taxon>
        <taxon>Eurotiomycetidae</taxon>
        <taxon>Eurotiales</taxon>
        <taxon>Aspergillaceae</taxon>
        <taxon>Penicillium</taxon>
    </lineage>
</organism>
<dbReference type="Proteomes" id="UP001147733">
    <property type="component" value="Unassembled WGS sequence"/>
</dbReference>
<proteinExistence type="predicted"/>
<gene>
    <name evidence="1" type="ORF">N7469_002130</name>
</gene>
<sequence length="111" mass="12288">MRVGQQRRLDRGWTTPCRDDGYVEINFIDGTFLARFGEWLGKRIRFLCVSWRNSDGAMLGLTLVEAHMDRVSYEGGIFILEVEESGGKAVAKGTATLPIGAIFASKASFVV</sequence>
<dbReference type="AlphaFoldDB" id="A0A9W9P9W1"/>